<evidence type="ECO:0000313" key="7">
    <source>
        <dbReference type="EMBL" id="MDR7155871.1"/>
    </source>
</evidence>
<keyword evidence="4 6" id="KW-0808">Transferase</keyword>
<keyword evidence="3 6" id="KW-0489">Methyltransferase</keyword>
<keyword evidence="5 6" id="KW-0949">S-adenosyl-L-methionine</keyword>
<comment type="caution">
    <text evidence="6">Lacks conserved residue(s) required for the propagation of feature annotation.</text>
</comment>
<reference evidence="7 8" key="1">
    <citation type="submission" date="2023-07" db="EMBL/GenBank/DDBJ databases">
        <title>Sorghum-associated microbial communities from plants grown in Nebraska, USA.</title>
        <authorList>
            <person name="Schachtman D."/>
        </authorList>
    </citation>
    <scope>NUCLEOTIDE SEQUENCE [LARGE SCALE GENOMIC DNA]</scope>
    <source>
        <strain evidence="7 8">4256</strain>
    </source>
</reference>
<dbReference type="Gene3D" id="3.40.50.150">
    <property type="entry name" value="Vaccinia Virus protein VP39"/>
    <property type="match status" value="1"/>
</dbReference>
<keyword evidence="8" id="KW-1185">Reference proteome</keyword>
<gene>
    <name evidence="6" type="primary">rsmG</name>
    <name evidence="7" type="ORF">J2W40_002707</name>
</gene>
<protein>
    <recommendedName>
        <fullName evidence="6">Ribosomal RNA small subunit methyltransferase G</fullName>
        <ecNumber evidence="6">2.1.1.170</ecNumber>
    </recommendedName>
    <alternativeName>
        <fullName evidence="6">16S rRNA 7-methylguanosine methyltransferase</fullName>
        <shortName evidence="6">16S rRNA m7G methyltransferase</shortName>
    </alternativeName>
</protein>
<comment type="subcellular location">
    <subcellularLocation>
        <location evidence="6">Cytoplasm</location>
    </subcellularLocation>
</comment>
<evidence type="ECO:0000256" key="1">
    <source>
        <dbReference type="ARBA" id="ARBA00022490"/>
    </source>
</evidence>
<proteinExistence type="inferred from homology"/>
<evidence type="ECO:0000256" key="6">
    <source>
        <dbReference type="HAMAP-Rule" id="MF_00074"/>
    </source>
</evidence>
<comment type="caution">
    <text evidence="7">The sequence shown here is derived from an EMBL/GenBank/DDBJ whole genome shotgun (WGS) entry which is preliminary data.</text>
</comment>
<dbReference type="SUPFAM" id="SSF53335">
    <property type="entry name" value="S-adenosyl-L-methionine-dependent methyltransferases"/>
    <property type="match status" value="1"/>
</dbReference>
<dbReference type="RefSeq" id="WP_310225594.1">
    <property type="nucleotide sequence ID" value="NZ_JAVDWV010000012.1"/>
</dbReference>
<dbReference type="NCBIfam" id="TIGR00138">
    <property type="entry name" value="rsmG_gidB"/>
    <property type="match status" value="1"/>
</dbReference>
<dbReference type="PANTHER" id="PTHR31760:SF0">
    <property type="entry name" value="S-ADENOSYL-L-METHIONINE-DEPENDENT METHYLTRANSFERASES SUPERFAMILY PROTEIN"/>
    <property type="match status" value="1"/>
</dbReference>
<dbReference type="GO" id="GO:0032259">
    <property type="term" value="P:methylation"/>
    <property type="evidence" value="ECO:0007669"/>
    <property type="project" value="UniProtKB-KW"/>
</dbReference>
<feature type="binding site" evidence="6">
    <location>
        <begin position="126"/>
        <end position="127"/>
    </location>
    <ligand>
        <name>S-adenosyl-L-methionine</name>
        <dbReference type="ChEBI" id="CHEBI:59789"/>
    </ligand>
</feature>
<evidence type="ECO:0000256" key="3">
    <source>
        <dbReference type="ARBA" id="ARBA00022603"/>
    </source>
</evidence>
<name>A0ABU1X2S2_SPHXE</name>
<feature type="binding site" evidence="6">
    <location>
        <position position="81"/>
    </location>
    <ligand>
        <name>S-adenosyl-L-methionine</name>
        <dbReference type="ChEBI" id="CHEBI:59789"/>
    </ligand>
</feature>
<comment type="catalytic activity">
    <reaction evidence="6">
        <text>guanosine(527) in 16S rRNA + S-adenosyl-L-methionine = N(7)-methylguanosine(527) in 16S rRNA + S-adenosyl-L-homocysteine</text>
        <dbReference type="Rhea" id="RHEA:42732"/>
        <dbReference type="Rhea" id="RHEA-COMP:10209"/>
        <dbReference type="Rhea" id="RHEA-COMP:10210"/>
        <dbReference type="ChEBI" id="CHEBI:57856"/>
        <dbReference type="ChEBI" id="CHEBI:59789"/>
        <dbReference type="ChEBI" id="CHEBI:74269"/>
        <dbReference type="ChEBI" id="CHEBI:74480"/>
        <dbReference type="EC" id="2.1.1.170"/>
    </reaction>
</comment>
<sequence>MTEEEARVWLSAHFDVSRETMARLERFVEILLAAMDEQNLIAESTRPHIWARHIVDSAQLLTHGNSAGEGAWVDLGSGAGLPGIVVACLSERPVLMVESRRKRIDFLNEAIALLNLPHASVFGGRVELVPPRAAGVISARAYAPLPRLLESAAHLSDKNTLWVLPKGRNAQNELEATRPSWQGVFHVEPSVTDADSAIIVAHAVKPVVRKKGRA</sequence>
<keyword evidence="1 6" id="KW-0963">Cytoplasm</keyword>
<evidence type="ECO:0000256" key="4">
    <source>
        <dbReference type="ARBA" id="ARBA00022679"/>
    </source>
</evidence>
<dbReference type="InterPro" id="IPR003682">
    <property type="entry name" value="rRNA_ssu_MeTfrase_G"/>
</dbReference>
<keyword evidence="2 6" id="KW-0698">rRNA processing</keyword>
<evidence type="ECO:0000256" key="5">
    <source>
        <dbReference type="ARBA" id="ARBA00022691"/>
    </source>
</evidence>
<dbReference type="Proteomes" id="UP001267638">
    <property type="component" value="Unassembled WGS sequence"/>
</dbReference>
<evidence type="ECO:0000313" key="8">
    <source>
        <dbReference type="Proteomes" id="UP001267638"/>
    </source>
</evidence>
<feature type="binding site" evidence="6">
    <location>
        <position position="140"/>
    </location>
    <ligand>
        <name>S-adenosyl-L-methionine</name>
        <dbReference type="ChEBI" id="CHEBI:59789"/>
    </ligand>
</feature>
<comment type="function">
    <text evidence="6">Specifically methylates the N7 position of guanine in position 527 of 16S rRNA.</text>
</comment>
<dbReference type="EC" id="2.1.1.170" evidence="6"/>
<dbReference type="EMBL" id="JAVDWV010000012">
    <property type="protein sequence ID" value="MDR7155871.1"/>
    <property type="molecule type" value="Genomic_DNA"/>
</dbReference>
<dbReference type="GO" id="GO:0008168">
    <property type="term" value="F:methyltransferase activity"/>
    <property type="evidence" value="ECO:0007669"/>
    <property type="project" value="UniProtKB-KW"/>
</dbReference>
<dbReference type="InterPro" id="IPR029063">
    <property type="entry name" value="SAM-dependent_MTases_sf"/>
</dbReference>
<dbReference type="PANTHER" id="PTHR31760">
    <property type="entry name" value="S-ADENOSYL-L-METHIONINE-DEPENDENT METHYLTRANSFERASES SUPERFAMILY PROTEIN"/>
    <property type="match status" value="1"/>
</dbReference>
<feature type="binding site" evidence="6">
    <location>
        <position position="76"/>
    </location>
    <ligand>
        <name>S-adenosyl-L-methionine</name>
        <dbReference type="ChEBI" id="CHEBI:59789"/>
    </ligand>
</feature>
<accession>A0ABU1X2S2</accession>
<dbReference type="HAMAP" id="MF_00074">
    <property type="entry name" value="16SrRNA_methyltr_G"/>
    <property type="match status" value="1"/>
</dbReference>
<dbReference type="Pfam" id="PF02527">
    <property type="entry name" value="GidB"/>
    <property type="match status" value="1"/>
</dbReference>
<evidence type="ECO:0000256" key="2">
    <source>
        <dbReference type="ARBA" id="ARBA00022552"/>
    </source>
</evidence>
<organism evidence="7 8">
    <name type="scientific">Sphingobium xenophagum</name>
    <dbReference type="NCBI Taxonomy" id="121428"/>
    <lineage>
        <taxon>Bacteria</taxon>
        <taxon>Pseudomonadati</taxon>
        <taxon>Pseudomonadota</taxon>
        <taxon>Alphaproteobacteria</taxon>
        <taxon>Sphingomonadales</taxon>
        <taxon>Sphingomonadaceae</taxon>
        <taxon>Sphingobium</taxon>
    </lineage>
</organism>
<comment type="similarity">
    <text evidence="6">Belongs to the methyltransferase superfamily. RNA methyltransferase RsmG family.</text>
</comment>